<dbReference type="Pfam" id="PF01774">
    <property type="entry name" value="UreD"/>
    <property type="match status" value="1"/>
</dbReference>
<comment type="similarity">
    <text evidence="1 3">Belongs to the UreD family.</text>
</comment>
<dbReference type="STRING" id="645991.Sgly_0980"/>
<dbReference type="AlphaFoldDB" id="F0T2K3"/>
<organism evidence="4 5">
    <name type="scientific">Syntrophobotulus glycolicus (strain DSM 8271 / FlGlyR)</name>
    <dbReference type="NCBI Taxonomy" id="645991"/>
    <lineage>
        <taxon>Bacteria</taxon>
        <taxon>Bacillati</taxon>
        <taxon>Bacillota</taxon>
        <taxon>Clostridia</taxon>
        <taxon>Eubacteriales</taxon>
        <taxon>Desulfitobacteriaceae</taxon>
        <taxon>Syntrophobotulus</taxon>
    </lineage>
</organism>
<reference evidence="5" key="2">
    <citation type="submission" date="2011-02" db="EMBL/GenBank/DDBJ databases">
        <title>The complete genome of Syntrophobotulus glycolicus DSM 8271.</title>
        <authorList>
            <person name="Lucas S."/>
            <person name="Copeland A."/>
            <person name="Lapidus A."/>
            <person name="Bruce D."/>
            <person name="Goodwin L."/>
            <person name="Pitluck S."/>
            <person name="Kyrpides N."/>
            <person name="Mavromatis K."/>
            <person name="Pagani I."/>
            <person name="Ivanova N."/>
            <person name="Mikhailova N."/>
            <person name="Chertkov O."/>
            <person name="Held B."/>
            <person name="Detter J.C."/>
            <person name="Tapia R."/>
            <person name="Han C."/>
            <person name="Land M."/>
            <person name="Hauser L."/>
            <person name="Markowitz V."/>
            <person name="Cheng J.-F."/>
            <person name="Hugenholtz P."/>
            <person name="Woyke T."/>
            <person name="Wu D."/>
            <person name="Spring S."/>
            <person name="Schroeder M."/>
            <person name="Brambilla E."/>
            <person name="Klenk H.-P."/>
            <person name="Eisen J.A."/>
        </authorList>
    </citation>
    <scope>NUCLEOTIDE SEQUENCE [LARGE SCALE GENOMIC DNA]</scope>
    <source>
        <strain evidence="5">DSM 8271 / FlGlyR</strain>
    </source>
</reference>
<keyword evidence="2 3" id="KW-0143">Chaperone</keyword>
<gene>
    <name evidence="3" type="primary">ureD</name>
    <name evidence="4" type="ordered locus">Sgly_0980</name>
</gene>
<evidence type="ECO:0000313" key="4">
    <source>
        <dbReference type="EMBL" id="ADY55321.1"/>
    </source>
</evidence>
<protein>
    <recommendedName>
        <fullName evidence="3">Urease accessory protein UreD</fullName>
    </recommendedName>
</protein>
<name>F0T2K3_SYNGF</name>
<comment type="function">
    <text evidence="3">Required for maturation of urease via the functional incorporation of the urease nickel metallocenter.</text>
</comment>
<dbReference type="InterPro" id="IPR002669">
    <property type="entry name" value="UreD"/>
</dbReference>
<accession>F0T2K3</accession>
<reference evidence="4 5" key="1">
    <citation type="journal article" date="2011" name="Stand. Genomic Sci.">
        <title>Complete genome sequence of Syntrophobotulus glycolicus type strain (FlGlyR).</title>
        <authorList>
            <person name="Han C."/>
            <person name="Mwirichia R."/>
            <person name="Chertkov O."/>
            <person name="Held B."/>
            <person name="Lapidus A."/>
            <person name="Nolan M."/>
            <person name="Lucas S."/>
            <person name="Hammon N."/>
            <person name="Deshpande S."/>
            <person name="Cheng J.F."/>
            <person name="Tapia R."/>
            <person name="Goodwin L."/>
            <person name="Pitluck S."/>
            <person name="Huntemann M."/>
            <person name="Liolios K."/>
            <person name="Ivanova N."/>
            <person name="Pagani I."/>
            <person name="Mavromatis K."/>
            <person name="Ovchinikova G."/>
            <person name="Pati A."/>
            <person name="Chen A."/>
            <person name="Palaniappan K."/>
            <person name="Land M."/>
            <person name="Hauser L."/>
            <person name="Brambilla E.M."/>
            <person name="Rohde M."/>
            <person name="Spring S."/>
            <person name="Sikorski J."/>
            <person name="Goker M."/>
            <person name="Woyke T."/>
            <person name="Bristow J."/>
            <person name="Eisen J.A."/>
            <person name="Markowitz V."/>
            <person name="Hugenholtz P."/>
            <person name="Kyrpides N.C."/>
            <person name="Klenk H.P."/>
            <person name="Detter J.C."/>
        </authorList>
    </citation>
    <scope>NUCLEOTIDE SEQUENCE [LARGE SCALE GENOMIC DNA]</scope>
    <source>
        <strain evidence="5">DSM 8271 / FlGlyR</strain>
    </source>
</reference>
<evidence type="ECO:0000256" key="3">
    <source>
        <dbReference type="HAMAP-Rule" id="MF_01384"/>
    </source>
</evidence>
<evidence type="ECO:0000256" key="1">
    <source>
        <dbReference type="ARBA" id="ARBA00007177"/>
    </source>
</evidence>
<sequence>MINRFGQESKLIIGTGCREGRTVLEEVSFTAPYKIAKPFYGADGTMRLTVMTASAGLMSGDRCHIQAEIGAGSKVEIGTQAFAKIHKMNDGFARQQTEIRVAAGASLRFLPLPVLPFAGSAMQNDTRITLEKGAALQYAEVLSCGRYTRGEKFQYAAYQALTELRYDGKLVFRDNTRLVPGEQDLSGIGFYEGFLHQATGILFNSGRLPEALRDRLAQDQEIEYGLTEIGGGGLVIRILGRSAQSLYDILNNPVG</sequence>
<dbReference type="HOGENOM" id="CLU_056339_6_1_9"/>
<comment type="subunit">
    <text evidence="3">UreD, UreF and UreG form a complex that acts as a GTP-hydrolysis-dependent molecular chaperone, activating the urease apoprotein by helping to assemble the nickel containing metallocenter of UreC. The UreE protein probably delivers the nickel.</text>
</comment>
<evidence type="ECO:0000313" key="5">
    <source>
        <dbReference type="Proteomes" id="UP000007488"/>
    </source>
</evidence>
<dbReference type="GO" id="GO:0016151">
    <property type="term" value="F:nickel cation binding"/>
    <property type="evidence" value="ECO:0007669"/>
    <property type="project" value="UniProtKB-UniRule"/>
</dbReference>
<keyword evidence="5" id="KW-1185">Reference proteome</keyword>
<dbReference type="KEGG" id="sgy:Sgly_0980"/>
<dbReference type="RefSeq" id="WP_013624192.1">
    <property type="nucleotide sequence ID" value="NC_015172.1"/>
</dbReference>
<dbReference type="Proteomes" id="UP000007488">
    <property type="component" value="Chromosome"/>
</dbReference>
<keyword evidence="3" id="KW-0996">Nickel insertion</keyword>
<dbReference type="EMBL" id="CP002547">
    <property type="protein sequence ID" value="ADY55321.1"/>
    <property type="molecule type" value="Genomic_DNA"/>
</dbReference>
<dbReference type="PANTHER" id="PTHR33643:SF1">
    <property type="entry name" value="UREASE ACCESSORY PROTEIN D"/>
    <property type="match status" value="1"/>
</dbReference>
<dbReference type="eggNOG" id="COG0829">
    <property type="taxonomic scope" value="Bacteria"/>
</dbReference>
<dbReference type="GO" id="GO:0005737">
    <property type="term" value="C:cytoplasm"/>
    <property type="evidence" value="ECO:0007669"/>
    <property type="project" value="UniProtKB-SubCell"/>
</dbReference>
<evidence type="ECO:0000256" key="2">
    <source>
        <dbReference type="ARBA" id="ARBA00023186"/>
    </source>
</evidence>
<dbReference type="HAMAP" id="MF_01384">
    <property type="entry name" value="UreD"/>
    <property type="match status" value="1"/>
</dbReference>
<comment type="subcellular location">
    <subcellularLocation>
        <location evidence="3">Cytoplasm</location>
    </subcellularLocation>
</comment>
<dbReference type="OrthoDB" id="5328682at2"/>
<dbReference type="PANTHER" id="PTHR33643">
    <property type="entry name" value="UREASE ACCESSORY PROTEIN D"/>
    <property type="match status" value="1"/>
</dbReference>
<proteinExistence type="inferred from homology"/>
<keyword evidence="3" id="KW-0963">Cytoplasm</keyword>